<evidence type="ECO:0000313" key="2">
    <source>
        <dbReference type="Proteomes" id="UP000003250"/>
    </source>
</evidence>
<gene>
    <name evidence="1" type="ORF">MAXJ12_09306</name>
</gene>
<dbReference type="PATRIC" id="fig|1107882.3.peg.1827"/>
<dbReference type="Gene3D" id="3.30.70.100">
    <property type="match status" value="1"/>
</dbReference>
<evidence type="ECO:0000313" key="1">
    <source>
        <dbReference type="EMBL" id="EHK57574.1"/>
    </source>
</evidence>
<dbReference type="InterPro" id="IPR011008">
    <property type="entry name" value="Dimeric_a/b-barrel"/>
</dbReference>
<name>H0HNY6_9HYPH</name>
<keyword evidence="2" id="KW-1185">Reference proteome</keyword>
<sequence>MARSSHKEPQSLDPSDTAGLENATQLALTAFCWWRADIPRQVCEDYWRDVHGIMFARVPGMWQCRQLRLAANRSDLWPAVRGVSFDAADAAQPQGMGHALFVSEADLVAFGNNPIARETIPNDAHNFIGRIGALLSSPNSGRTLVDRICDPAMQGHPAVPTFVLGFVPRAGAASVKAFHRYLTEQVAHPWSRHPDVVRLRVEPLPPYDRSAMSSPGVPLQWPNDETYLGWIELAVRNESVAGDLLAGVHADEFASQVGAVHAYPIREIYTIISAGRPTEVGLRGYPAVQTIIATGADYQRSEGILNLLYGDAVRGLDQIRRQA</sequence>
<dbReference type="Proteomes" id="UP000003250">
    <property type="component" value="Unassembled WGS sequence"/>
</dbReference>
<dbReference type="SUPFAM" id="SSF54909">
    <property type="entry name" value="Dimeric alpha+beta barrel"/>
    <property type="match status" value="1"/>
</dbReference>
<protein>
    <submittedName>
        <fullName evidence="1">Ethyl tert-butyl ether degradation EthD</fullName>
    </submittedName>
</protein>
<dbReference type="RefSeq" id="WP_008835498.1">
    <property type="nucleotide sequence ID" value="NZ_AHAM01000062.1"/>
</dbReference>
<dbReference type="AlphaFoldDB" id="H0HNY6"/>
<proteinExistence type="predicted"/>
<accession>H0HNY6</accession>
<reference evidence="1 2" key="1">
    <citation type="journal article" date="2012" name="J. Bacteriol.">
        <title>Draft Genome Sequence of Mesorhizobium alhagi CCNWXJ12-2T, a Novel Salt-Resistant Species Isolated from the Desert of Northwestern China.</title>
        <authorList>
            <person name="Zhou M."/>
            <person name="Chen W."/>
            <person name="Chen H."/>
            <person name="Wei G."/>
        </authorList>
    </citation>
    <scope>NUCLEOTIDE SEQUENCE [LARGE SCALE GENOMIC DNA]</scope>
    <source>
        <strain evidence="1 2">CCNWXJ12-2</strain>
    </source>
</reference>
<organism evidence="1 2">
    <name type="scientific">Mesorhizobium alhagi CCNWXJ12-2</name>
    <dbReference type="NCBI Taxonomy" id="1107882"/>
    <lineage>
        <taxon>Bacteria</taxon>
        <taxon>Pseudomonadati</taxon>
        <taxon>Pseudomonadota</taxon>
        <taxon>Alphaproteobacteria</taxon>
        <taxon>Hyphomicrobiales</taxon>
        <taxon>Phyllobacteriaceae</taxon>
        <taxon>Allomesorhizobium</taxon>
    </lineage>
</organism>
<dbReference type="EMBL" id="AHAM01000062">
    <property type="protein sequence ID" value="EHK57574.1"/>
    <property type="molecule type" value="Genomic_DNA"/>
</dbReference>
<dbReference type="OrthoDB" id="6369070at2"/>